<reference evidence="1 2" key="1">
    <citation type="submission" date="2021-06" db="EMBL/GenBank/DDBJ databases">
        <title>Caerostris extrusa draft genome.</title>
        <authorList>
            <person name="Kono N."/>
            <person name="Arakawa K."/>
        </authorList>
    </citation>
    <scope>NUCLEOTIDE SEQUENCE [LARGE SCALE GENOMIC DNA]</scope>
</reference>
<accession>A0AAV4T8V7</accession>
<dbReference type="EMBL" id="BPLR01010930">
    <property type="protein sequence ID" value="GIY43103.1"/>
    <property type="molecule type" value="Genomic_DNA"/>
</dbReference>
<name>A0AAV4T8V7_CAEEX</name>
<evidence type="ECO:0000313" key="2">
    <source>
        <dbReference type="Proteomes" id="UP001054945"/>
    </source>
</evidence>
<dbReference type="Proteomes" id="UP001054945">
    <property type="component" value="Unassembled WGS sequence"/>
</dbReference>
<dbReference type="AlphaFoldDB" id="A0AAV4T8V7"/>
<proteinExistence type="predicted"/>
<evidence type="ECO:0000313" key="1">
    <source>
        <dbReference type="EMBL" id="GIY43103.1"/>
    </source>
</evidence>
<protein>
    <submittedName>
        <fullName evidence="1">Uncharacterized protein</fullName>
    </submittedName>
</protein>
<feature type="non-terminal residue" evidence="1">
    <location>
        <position position="1"/>
    </location>
</feature>
<organism evidence="1 2">
    <name type="scientific">Caerostris extrusa</name>
    <name type="common">Bark spider</name>
    <name type="synonym">Caerostris bankana</name>
    <dbReference type="NCBI Taxonomy" id="172846"/>
    <lineage>
        <taxon>Eukaryota</taxon>
        <taxon>Metazoa</taxon>
        <taxon>Ecdysozoa</taxon>
        <taxon>Arthropoda</taxon>
        <taxon>Chelicerata</taxon>
        <taxon>Arachnida</taxon>
        <taxon>Araneae</taxon>
        <taxon>Araneomorphae</taxon>
        <taxon>Entelegynae</taxon>
        <taxon>Araneoidea</taxon>
        <taxon>Araneidae</taxon>
        <taxon>Caerostris</taxon>
    </lineage>
</organism>
<comment type="caution">
    <text evidence="1">The sequence shown here is derived from an EMBL/GenBank/DDBJ whole genome shotgun (WGS) entry which is preliminary data.</text>
</comment>
<gene>
    <name evidence="1" type="ORF">CEXT_574161</name>
</gene>
<keyword evidence="2" id="KW-1185">Reference proteome</keyword>
<sequence>LVARWSRGMISGARGPGFKSRVPTVCFVRRVARWSRGMILASGARVPGSNPGRAHCLFCQCGTEMMEKAMTTLIFKRNLLNSIVGN</sequence>